<reference evidence="3" key="1">
    <citation type="submission" date="2017-09" db="EMBL/GenBank/DDBJ databases">
        <title>Depth-based differentiation of microbial function through sediment-hosted aquifers and enrichment of novel symbionts in the deep terrestrial subsurface.</title>
        <authorList>
            <person name="Probst A.J."/>
            <person name="Ladd B."/>
            <person name="Jarett J.K."/>
            <person name="Geller-Mcgrath D.E."/>
            <person name="Sieber C.M.K."/>
            <person name="Emerson J.B."/>
            <person name="Anantharaman K."/>
            <person name="Thomas B.C."/>
            <person name="Malmstrom R."/>
            <person name="Stieglmeier M."/>
            <person name="Klingl A."/>
            <person name="Woyke T."/>
            <person name="Ryan C.M."/>
            <person name="Banfield J.F."/>
        </authorList>
    </citation>
    <scope>NUCLEOTIDE SEQUENCE [LARGE SCALE GENOMIC DNA]</scope>
</reference>
<feature type="transmembrane region" description="Helical" evidence="1">
    <location>
        <begin position="6"/>
        <end position="27"/>
    </location>
</feature>
<protein>
    <submittedName>
        <fullName evidence="2">Uncharacterized protein</fullName>
    </submittedName>
</protein>
<accession>A0A2M6WXN1</accession>
<evidence type="ECO:0000313" key="3">
    <source>
        <dbReference type="Proteomes" id="UP000228596"/>
    </source>
</evidence>
<keyword evidence="1" id="KW-1133">Transmembrane helix</keyword>
<evidence type="ECO:0000256" key="1">
    <source>
        <dbReference type="SAM" id="Phobius"/>
    </source>
</evidence>
<dbReference type="Proteomes" id="UP000228596">
    <property type="component" value="Unassembled WGS sequence"/>
</dbReference>
<organism evidence="2 3">
    <name type="scientific">Candidatus Berkelbacteria bacterium CG10_big_fil_rev_8_21_14_0_10_41_12</name>
    <dbReference type="NCBI Taxonomy" id="1974513"/>
    <lineage>
        <taxon>Bacteria</taxon>
        <taxon>Candidatus Berkelbacteria</taxon>
    </lineage>
</organism>
<keyword evidence="1" id="KW-0472">Membrane</keyword>
<name>A0A2M6WXN1_9BACT</name>
<dbReference type="EMBL" id="PEZV01000005">
    <property type="protein sequence ID" value="PIT97554.1"/>
    <property type="molecule type" value="Genomic_DNA"/>
</dbReference>
<dbReference type="AlphaFoldDB" id="A0A2M6WXN1"/>
<comment type="caution">
    <text evidence="2">The sequence shown here is derived from an EMBL/GenBank/DDBJ whole genome shotgun (WGS) entry which is preliminary data.</text>
</comment>
<proteinExistence type="predicted"/>
<gene>
    <name evidence="2" type="ORF">COT77_00795</name>
</gene>
<keyword evidence="1" id="KW-0812">Transmembrane</keyword>
<evidence type="ECO:0000313" key="2">
    <source>
        <dbReference type="EMBL" id="PIT97554.1"/>
    </source>
</evidence>
<sequence>MNKNAIISFITGFCVFAAVFVVIVFFISREPKINPPDVSNYLSDQTFSELKKSTNGLEKYGDLPVSVTSDEVGRENPFSAY</sequence>